<dbReference type="InterPro" id="IPR051200">
    <property type="entry name" value="Host-pathogen_enzymatic-act"/>
</dbReference>
<dbReference type="Gene3D" id="2.130.10.10">
    <property type="entry name" value="YVTN repeat-like/Quinoprotein amine dehydrogenase"/>
    <property type="match status" value="2"/>
</dbReference>
<feature type="signal peptide" evidence="1">
    <location>
        <begin position="1"/>
        <end position="24"/>
    </location>
</feature>
<comment type="caution">
    <text evidence="2">The sequence shown here is derived from an EMBL/GenBank/DDBJ whole genome shotgun (WGS) entry which is preliminary data.</text>
</comment>
<evidence type="ECO:0000313" key="2">
    <source>
        <dbReference type="EMBL" id="MEK9501481.1"/>
    </source>
</evidence>
<dbReference type="SUPFAM" id="SSF51004">
    <property type="entry name" value="C-terminal (heme d1) domain of cytochrome cd1-nitrite reductase"/>
    <property type="match status" value="1"/>
</dbReference>
<keyword evidence="3" id="KW-1185">Reference proteome</keyword>
<dbReference type="PANTHER" id="PTHR47197:SF3">
    <property type="entry name" value="DIHYDRO-HEME D1 DEHYDROGENASE"/>
    <property type="match status" value="1"/>
</dbReference>
<gene>
    <name evidence="2" type="ORF">WI372_10875</name>
</gene>
<feature type="chain" id="PRO_5046867464" evidence="1">
    <location>
        <begin position="25"/>
        <end position="335"/>
    </location>
</feature>
<dbReference type="EMBL" id="JBBHLI010000005">
    <property type="protein sequence ID" value="MEK9501481.1"/>
    <property type="molecule type" value="Genomic_DNA"/>
</dbReference>
<evidence type="ECO:0000313" key="3">
    <source>
        <dbReference type="Proteomes" id="UP001484239"/>
    </source>
</evidence>
<accession>A0ABU9E9R0</accession>
<proteinExistence type="predicted"/>
<dbReference type="InterPro" id="IPR011048">
    <property type="entry name" value="Haem_d1_sf"/>
</dbReference>
<dbReference type="InterPro" id="IPR015943">
    <property type="entry name" value="WD40/YVTN_repeat-like_dom_sf"/>
</dbReference>
<dbReference type="Proteomes" id="UP001484239">
    <property type="component" value="Unassembled WGS sequence"/>
</dbReference>
<reference evidence="2 3" key="1">
    <citation type="submission" date="2024-02" db="EMBL/GenBank/DDBJ databases">
        <title>A novel Gemmatimonadota bacterium.</title>
        <authorList>
            <person name="Du Z.-J."/>
            <person name="Ye Y.-Q."/>
        </authorList>
    </citation>
    <scope>NUCLEOTIDE SEQUENCE [LARGE SCALE GENOMIC DNA]</scope>
    <source>
        <strain evidence="2 3">DH-20</strain>
    </source>
</reference>
<evidence type="ECO:0000256" key="1">
    <source>
        <dbReference type="SAM" id="SignalP"/>
    </source>
</evidence>
<dbReference type="RefSeq" id="WP_405286954.1">
    <property type="nucleotide sequence ID" value="NZ_JBBHLI010000005.1"/>
</dbReference>
<name>A0ABU9E9R0_9BACT</name>
<organism evidence="2 3">
    <name type="scientific">Gaopeijia maritima</name>
    <dbReference type="NCBI Taxonomy" id="3119007"/>
    <lineage>
        <taxon>Bacteria</taxon>
        <taxon>Pseudomonadati</taxon>
        <taxon>Gemmatimonadota</taxon>
        <taxon>Longimicrobiia</taxon>
        <taxon>Gaopeijiales</taxon>
        <taxon>Gaopeijiaceae</taxon>
        <taxon>Gaopeijia</taxon>
    </lineage>
</organism>
<dbReference type="PANTHER" id="PTHR47197">
    <property type="entry name" value="PROTEIN NIRF"/>
    <property type="match status" value="1"/>
</dbReference>
<sequence length="335" mass="34971">MPVSIARTPMALLLATALTGLAPAGGSAQIDGLDGTVIVLNKQGDDASFIDLASGAIVATVSTGPSPHELVTTSDGRLAVGTDYGGQTLTVFDVERAAVVRTIDLGRFTRPHGIVVLPGDSLVAVTSETRGAVLVVRIADGELVEVLETEAAGSHMVAATADGTTLWTGDMGSHTVTELRRGTAAPVRALSAPQRPEAVNVSPDGARVFAGSNDTGRITAWSTATGEPTTVAEGFGWPYRVFLTPGVEQIIIPDMDNEVVRFFDGADYRELGSLDFSREGPQGLVLHRDGRHLFLSLSRADRIAVIDIATRAVVGTLPTGRSPDGIAWSPRAVTR</sequence>
<keyword evidence="1" id="KW-0732">Signal</keyword>
<protein>
    <submittedName>
        <fullName evidence="2">YncE family protein</fullName>
    </submittedName>
</protein>